<dbReference type="GO" id="GO:0005085">
    <property type="term" value="F:guanyl-nucleotide exchange factor activity"/>
    <property type="evidence" value="ECO:0007669"/>
    <property type="project" value="InterPro"/>
</dbReference>
<feature type="domain" description="VPS9" evidence="3">
    <location>
        <begin position="556"/>
        <end position="700"/>
    </location>
</feature>
<dbReference type="PROSITE" id="PS51205">
    <property type="entry name" value="VPS9"/>
    <property type="match status" value="1"/>
</dbReference>
<dbReference type="Proteomes" id="UP001153069">
    <property type="component" value="Unassembled WGS sequence"/>
</dbReference>
<evidence type="ECO:0000259" key="2">
    <source>
        <dbReference type="PROSITE" id="PS50106"/>
    </source>
</evidence>
<evidence type="ECO:0000313" key="5">
    <source>
        <dbReference type="Proteomes" id="UP001153069"/>
    </source>
</evidence>
<dbReference type="InterPro" id="IPR036871">
    <property type="entry name" value="PX_dom_sf"/>
</dbReference>
<dbReference type="GO" id="GO:0035091">
    <property type="term" value="F:phosphatidylinositol binding"/>
    <property type="evidence" value="ECO:0007669"/>
    <property type="project" value="InterPro"/>
</dbReference>
<dbReference type="EMBL" id="CAICTM010001419">
    <property type="protein sequence ID" value="CAB9523472.1"/>
    <property type="molecule type" value="Genomic_DNA"/>
</dbReference>
<dbReference type="SUPFAM" id="SSF50156">
    <property type="entry name" value="PDZ domain-like"/>
    <property type="match status" value="1"/>
</dbReference>
<dbReference type="GO" id="GO:0005829">
    <property type="term" value="C:cytosol"/>
    <property type="evidence" value="ECO:0007669"/>
    <property type="project" value="TreeGrafter"/>
</dbReference>
<feature type="compositionally biased region" description="Polar residues" evidence="1">
    <location>
        <begin position="222"/>
        <end position="232"/>
    </location>
</feature>
<dbReference type="InterPro" id="IPR037191">
    <property type="entry name" value="VPS9_dom_sf"/>
</dbReference>
<dbReference type="Gene3D" id="2.30.42.10">
    <property type="match status" value="1"/>
</dbReference>
<dbReference type="PANTHER" id="PTHR23101:SF25">
    <property type="entry name" value="GTPASE-ACTIVATING PROTEIN AND VPS9 DOMAIN-CONTAINING PROTEIN 1"/>
    <property type="match status" value="1"/>
</dbReference>
<evidence type="ECO:0000259" key="3">
    <source>
        <dbReference type="PROSITE" id="PS51205"/>
    </source>
</evidence>
<dbReference type="PANTHER" id="PTHR23101">
    <property type="entry name" value="RAB GDP/GTP EXCHANGE FACTOR"/>
    <property type="match status" value="1"/>
</dbReference>
<dbReference type="CDD" id="cd00136">
    <property type="entry name" value="PDZ_canonical"/>
    <property type="match status" value="1"/>
</dbReference>
<name>A0A9N8ELT3_9STRA</name>
<comment type="caution">
    <text evidence="4">The sequence shown here is derived from an EMBL/GenBank/DDBJ whole genome shotgun (WGS) entry which is preliminary data.</text>
</comment>
<dbReference type="SUPFAM" id="SSF64268">
    <property type="entry name" value="PX domain"/>
    <property type="match status" value="1"/>
</dbReference>
<dbReference type="InterPro" id="IPR045046">
    <property type="entry name" value="Vps9-like"/>
</dbReference>
<keyword evidence="5" id="KW-1185">Reference proteome</keyword>
<dbReference type="OrthoDB" id="21085at2759"/>
<dbReference type="InterPro" id="IPR003123">
    <property type="entry name" value="VPS9"/>
</dbReference>
<dbReference type="Gene3D" id="3.30.1520.10">
    <property type="entry name" value="Phox-like domain"/>
    <property type="match status" value="1"/>
</dbReference>
<gene>
    <name evidence="4" type="ORF">SEMRO_1421_G271180.1</name>
</gene>
<reference evidence="4" key="1">
    <citation type="submission" date="2020-06" db="EMBL/GenBank/DDBJ databases">
        <authorList>
            <consortium name="Plant Systems Biology data submission"/>
        </authorList>
    </citation>
    <scope>NUCLEOTIDE SEQUENCE</scope>
    <source>
        <strain evidence="4">D6</strain>
    </source>
</reference>
<dbReference type="GO" id="GO:0016192">
    <property type="term" value="P:vesicle-mediated transport"/>
    <property type="evidence" value="ECO:0007669"/>
    <property type="project" value="InterPro"/>
</dbReference>
<dbReference type="Pfam" id="PF02204">
    <property type="entry name" value="VPS9"/>
    <property type="match status" value="1"/>
</dbReference>
<dbReference type="GO" id="GO:0031267">
    <property type="term" value="F:small GTPase binding"/>
    <property type="evidence" value="ECO:0007669"/>
    <property type="project" value="TreeGrafter"/>
</dbReference>
<protein>
    <submittedName>
        <fullName evidence="4">Vacuolar sorting protein 9 (VPS9) domain</fullName>
    </submittedName>
</protein>
<feature type="domain" description="PDZ" evidence="2">
    <location>
        <begin position="17"/>
        <end position="102"/>
    </location>
</feature>
<dbReference type="PROSITE" id="PS50106">
    <property type="entry name" value="PDZ"/>
    <property type="match status" value="1"/>
</dbReference>
<dbReference type="Gene3D" id="1.20.1050.80">
    <property type="entry name" value="VPS9 domain"/>
    <property type="match status" value="1"/>
</dbReference>
<dbReference type="InterPro" id="IPR036034">
    <property type="entry name" value="PDZ_sf"/>
</dbReference>
<evidence type="ECO:0000256" key="1">
    <source>
        <dbReference type="SAM" id="MobiDB-lite"/>
    </source>
</evidence>
<organism evidence="4 5">
    <name type="scientific">Seminavis robusta</name>
    <dbReference type="NCBI Taxonomy" id="568900"/>
    <lineage>
        <taxon>Eukaryota</taxon>
        <taxon>Sar</taxon>
        <taxon>Stramenopiles</taxon>
        <taxon>Ochrophyta</taxon>
        <taxon>Bacillariophyta</taxon>
        <taxon>Bacillariophyceae</taxon>
        <taxon>Bacillariophycidae</taxon>
        <taxon>Naviculales</taxon>
        <taxon>Naviculaceae</taxon>
        <taxon>Seminavis</taxon>
    </lineage>
</organism>
<dbReference type="InterPro" id="IPR001478">
    <property type="entry name" value="PDZ"/>
</dbReference>
<accession>A0A9N8ELT3</accession>
<dbReference type="GO" id="GO:0030139">
    <property type="term" value="C:endocytic vesicle"/>
    <property type="evidence" value="ECO:0007669"/>
    <property type="project" value="TreeGrafter"/>
</dbReference>
<dbReference type="SUPFAM" id="SSF109993">
    <property type="entry name" value="VPS9 domain"/>
    <property type="match status" value="1"/>
</dbReference>
<feature type="region of interest" description="Disordered" evidence="1">
    <location>
        <begin position="205"/>
        <end position="232"/>
    </location>
</feature>
<proteinExistence type="predicted"/>
<evidence type="ECO:0000313" key="4">
    <source>
        <dbReference type="EMBL" id="CAB9523472.1"/>
    </source>
</evidence>
<sequence>MLSSLSWDPNHQNPFYTIVLVRHPHHGLGLSLMESRGWVRVVEVSDKIADVASKGNVGDILIGVNGLTISEISPQKVQQLRQVVNFLRSCPSPVVLHLQQGHPDNTALVTKRGSNEPKQSSPVKQRQMRAQMHPLEKAIASRGFLRSSSVPALETTRALAQFSERARQWQLSNSFLVDVTTLKLQSSLQSTAFETQLPTLRNLVGNPHRNTDIPSYRHYPTPKTTTSSIGSLSRDSTLESDYFNLPNAGPYIVIPLVGVRKALSPRILNSFLDGELVAFTMWVRDAESGREWYAPLRYFQDFQDLREATSNIYPLVDDIPFPSQAWSLFGPSDAPDSDAAREAKRAQLESYLRRLCGMIYRDALHPAIIEVAIHLQSFLGCDSALKGADQWPCIQSSNGFKNSSWDGVKHSELQVCTRESLKRSFELYTYRVLLLDSVQQVVANFVSSARDNSPTLLDIEYMNSDNLKRFSTDLLKRIKAAVDQLQGLILEGCFDDFKAIANGELYRCLHPLMLGGGQGQAYLDRLLREAVREQVEIAVYLPLRSTTSRLLVNAWRHEDAEVAFKLRDLRSRPQGSFHFERERGGLSSSVSGLLKKVSSSALPCAKLRALFDAAMEISRVYQPDESSLESGDLEHFGADDFLPALVHSVIRSDIERPFAVCALLRTLCDQANQIGEVGYYLASFEAAITHIREMDLSESDEFLTSIPSW</sequence>
<dbReference type="AlphaFoldDB" id="A0A9N8ELT3"/>